<comment type="caution">
    <text evidence="4">The sequence shown here is derived from an EMBL/GenBank/DDBJ whole genome shotgun (WGS) entry which is preliminary data.</text>
</comment>
<dbReference type="Pfam" id="PF02769">
    <property type="entry name" value="AIRS_C"/>
    <property type="match status" value="1"/>
</dbReference>
<evidence type="ECO:0000256" key="1">
    <source>
        <dbReference type="ARBA" id="ARBA00006243"/>
    </source>
</evidence>
<organism evidence="4 5">
    <name type="scientific">Mycobacterium paraffinicum</name>
    <dbReference type="NCBI Taxonomy" id="53378"/>
    <lineage>
        <taxon>Bacteria</taxon>
        <taxon>Bacillati</taxon>
        <taxon>Actinomycetota</taxon>
        <taxon>Actinomycetes</taxon>
        <taxon>Mycobacteriales</taxon>
        <taxon>Mycobacteriaceae</taxon>
        <taxon>Mycobacterium</taxon>
    </lineage>
</organism>
<evidence type="ECO:0000259" key="3">
    <source>
        <dbReference type="Pfam" id="PF02769"/>
    </source>
</evidence>
<evidence type="ECO:0000313" key="4">
    <source>
        <dbReference type="EMBL" id="GAA4544024.1"/>
    </source>
</evidence>
<dbReference type="RefSeq" id="WP_264037166.1">
    <property type="nucleotide sequence ID" value="NZ_BAABGF010000031.1"/>
</dbReference>
<evidence type="ECO:0000313" key="5">
    <source>
        <dbReference type="Proteomes" id="UP001501417"/>
    </source>
</evidence>
<feature type="domain" description="PurM-like N-terminal" evidence="2">
    <location>
        <begin position="74"/>
        <end position="186"/>
    </location>
</feature>
<dbReference type="InterPro" id="IPR016188">
    <property type="entry name" value="PurM-like_N"/>
</dbReference>
<dbReference type="PANTHER" id="PTHR30303">
    <property type="entry name" value="HYDROGENASE ISOENZYMES FORMATION PROTEIN HYPE"/>
    <property type="match status" value="1"/>
</dbReference>
<comment type="similarity">
    <text evidence="1">Belongs to the HypE family.</text>
</comment>
<keyword evidence="5" id="KW-1185">Reference proteome</keyword>
<dbReference type="InterPro" id="IPR036921">
    <property type="entry name" value="PurM-like_N_sf"/>
</dbReference>
<dbReference type="SUPFAM" id="SSF55326">
    <property type="entry name" value="PurM N-terminal domain-like"/>
    <property type="match status" value="1"/>
</dbReference>
<dbReference type="CDD" id="cd02197">
    <property type="entry name" value="HypE"/>
    <property type="match status" value="1"/>
</dbReference>
<dbReference type="PIRSF" id="PIRSF005644">
    <property type="entry name" value="Hdrgns_mtr_HypE"/>
    <property type="match status" value="1"/>
</dbReference>
<evidence type="ECO:0000259" key="2">
    <source>
        <dbReference type="Pfam" id="PF00586"/>
    </source>
</evidence>
<dbReference type="EMBL" id="BAABGF010000031">
    <property type="protein sequence ID" value="GAA4544024.1"/>
    <property type="molecule type" value="Genomic_DNA"/>
</dbReference>
<dbReference type="Pfam" id="PF00586">
    <property type="entry name" value="AIRS"/>
    <property type="match status" value="1"/>
</dbReference>
<dbReference type="Gene3D" id="3.30.1330.10">
    <property type="entry name" value="PurM-like, N-terminal domain"/>
    <property type="match status" value="1"/>
</dbReference>
<accession>A0ABP8RPL6</accession>
<dbReference type="NCBIfam" id="TIGR02124">
    <property type="entry name" value="hypE"/>
    <property type="match status" value="1"/>
</dbReference>
<dbReference type="PANTHER" id="PTHR30303:SF0">
    <property type="entry name" value="CARBAMOYL DEHYDRATASE HYPE"/>
    <property type="match status" value="1"/>
</dbReference>
<gene>
    <name evidence="4" type="primary">hypE</name>
    <name evidence="4" type="ORF">GCM10023161_30260</name>
</gene>
<feature type="domain" description="PurM-like C-terminal" evidence="3">
    <location>
        <begin position="199"/>
        <end position="349"/>
    </location>
</feature>
<dbReference type="InterPro" id="IPR011854">
    <property type="entry name" value="HypE"/>
</dbReference>
<dbReference type="InterPro" id="IPR010918">
    <property type="entry name" value="PurM-like_C_dom"/>
</dbReference>
<name>A0ABP8RPL6_9MYCO</name>
<reference evidence="5" key="1">
    <citation type="journal article" date="2019" name="Int. J. Syst. Evol. Microbiol.">
        <title>The Global Catalogue of Microorganisms (GCM) 10K type strain sequencing project: providing services to taxonomists for standard genome sequencing and annotation.</title>
        <authorList>
            <consortium name="The Broad Institute Genomics Platform"/>
            <consortium name="The Broad Institute Genome Sequencing Center for Infectious Disease"/>
            <person name="Wu L."/>
            <person name="Ma J."/>
        </authorList>
    </citation>
    <scope>NUCLEOTIDE SEQUENCE [LARGE SCALE GENOMIC DNA]</scope>
    <source>
        <strain evidence="5">JCM 17782</strain>
    </source>
</reference>
<protein>
    <submittedName>
        <fullName evidence="4">Hydrogenase expression/formation protein HypE</fullName>
    </submittedName>
</protein>
<dbReference type="Gene3D" id="3.90.650.10">
    <property type="entry name" value="PurM-like C-terminal domain"/>
    <property type="match status" value="1"/>
</dbReference>
<dbReference type="InterPro" id="IPR036676">
    <property type="entry name" value="PurM-like_C_sf"/>
</dbReference>
<sequence length="372" mass="38262">MSNSKSAGEYLSSGPRFAEGEVIERIESFRRRRPRLLDDHVTLAHGAGGKASAALVDAVFVEAFRNPLLESLGDSAVLTLPSGERLAMSTDSFVVQPRRFPGGSIGALAVHGTCNDLAMAGAVPSWISAAFVLEEGFPITELKEIAADMAAAATTAGVRIVTGDTKVVPKGAADGMFVTTAGAGVIPAGRALSAASVRTGDKLLLSGSMGDHGMAVMLARGDLAIEADIHSDTACLSPLVELLMVAAPSTRWLRDATRGGVGTVCNELAQACGLGVLLEEERLPVAPMVNGACELLGIDPLYVANEGKFVAVVAPEEAAAGLDALRSHPLGADAAEVGEIVTEPAESVVLRTGFGGTRIVDMLVGDPLPRIC</sequence>
<proteinExistence type="inferred from homology"/>
<dbReference type="Proteomes" id="UP001501417">
    <property type="component" value="Unassembled WGS sequence"/>
</dbReference>
<dbReference type="SUPFAM" id="SSF56042">
    <property type="entry name" value="PurM C-terminal domain-like"/>
    <property type="match status" value="1"/>
</dbReference>